<dbReference type="Gene3D" id="3.40.50.720">
    <property type="entry name" value="NAD(P)-binding Rossmann-like Domain"/>
    <property type="match status" value="1"/>
</dbReference>
<dbReference type="PANTHER" id="PTHR24321:SF11">
    <property type="entry name" value="BLR0893 PROTEIN"/>
    <property type="match status" value="1"/>
</dbReference>
<name>M0IQ55_9EURY</name>
<reference evidence="4 5" key="1">
    <citation type="journal article" date="2014" name="PLoS Genet.">
        <title>Phylogenetically driven sequencing of extremely halophilic archaea reveals strategies for static and dynamic osmo-response.</title>
        <authorList>
            <person name="Becker E.A."/>
            <person name="Seitzer P.M."/>
            <person name="Tritt A."/>
            <person name="Larsen D."/>
            <person name="Krusor M."/>
            <person name="Yao A.I."/>
            <person name="Wu D."/>
            <person name="Madern D."/>
            <person name="Eisen J.A."/>
            <person name="Darling A.E."/>
            <person name="Facciotti M.T."/>
        </authorList>
    </citation>
    <scope>NUCLEOTIDE SEQUENCE [LARGE SCALE GENOMIC DNA]</scope>
    <source>
        <strain evidence="4 5">ATCC BAA-1512</strain>
    </source>
</reference>
<feature type="region of interest" description="Disordered" evidence="3">
    <location>
        <begin position="1"/>
        <end position="26"/>
    </location>
</feature>
<gene>
    <name evidence="4" type="ORF">C440_01380</name>
</gene>
<dbReference type="PRINTS" id="PR00081">
    <property type="entry name" value="GDHRDH"/>
</dbReference>
<dbReference type="PATRIC" id="fig|662479.7.peg.287"/>
<dbReference type="PANTHER" id="PTHR24321">
    <property type="entry name" value="DEHYDROGENASES, SHORT CHAIN"/>
    <property type="match status" value="1"/>
</dbReference>
<evidence type="ECO:0000313" key="4">
    <source>
        <dbReference type="EMBL" id="ELZ98966.1"/>
    </source>
</evidence>
<evidence type="ECO:0000256" key="3">
    <source>
        <dbReference type="SAM" id="MobiDB-lite"/>
    </source>
</evidence>
<dbReference type="InterPro" id="IPR002347">
    <property type="entry name" value="SDR_fam"/>
</dbReference>
<sequence length="129" mass="13712">MGGTRRRTGPVLRKLGPARRPRIGTREPPRIELYAAKHGVIGLTRSAALEVATENVRVNAVCPGVIETPMVERVVGDDEAVQEGLLAAEPIGRIGKPEEIASTVVYLCSDDASFVTGHPMVVDGGYVVP</sequence>
<dbReference type="SUPFAM" id="SSF51735">
    <property type="entry name" value="NAD(P)-binding Rossmann-fold domains"/>
    <property type="match status" value="1"/>
</dbReference>
<dbReference type="InterPro" id="IPR036291">
    <property type="entry name" value="NAD(P)-bd_dom_sf"/>
</dbReference>
<comment type="similarity">
    <text evidence="1">Belongs to the short-chain dehydrogenases/reductases (SDR) family.</text>
</comment>
<keyword evidence="2" id="KW-0560">Oxidoreductase</keyword>
<accession>M0IQ55</accession>
<dbReference type="GO" id="GO:0016491">
    <property type="term" value="F:oxidoreductase activity"/>
    <property type="evidence" value="ECO:0007669"/>
    <property type="project" value="UniProtKB-KW"/>
</dbReference>
<dbReference type="STRING" id="662479.C440_01380"/>
<proteinExistence type="inferred from homology"/>
<organism evidence="4 5">
    <name type="scientific">Haloferax mucosum ATCC BAA-1512</name>
    <dbReference type="NCBI Taxonomy" id="662479"/>
    <lineage>
        <taxon>Archaea</taxon>
        <taxon>Methanobacteriati</taxon>
        <taxon>Methanobacteriota</taxon>
        <taxon>Stenosarchaea group</taxon>
        <taxon>Halobacteria</taxon>
        <taxon>Halobacteriales</taxon>
        <taxon>Haloferacaceae</taxon>
        <taxon>Haloferax</taxon>
    </lineage>
</organism>
<dbReference type="Proteomes" id="UP000011550">
    <property type="component" value="Unassembled WGS sequence"/>
</dbReference>
<keyword evidence="5" id="KW-1185">Reference proteome</keyword>
<dbReference type="EMBL" id="AOLN01000001">
    <property type="protein sequence ID" value="ELZ98966.1"/>
    <property type="molecule type" value="Genomic_DNA"/>
</dbReference>
<comment type="caution">
    <text evidence="4">The sequence shown here is derived from an EMBL/GenBank/DDBJ whole genome shotgun (WGS) entry which is preliminary data.</text>
</comment>
<evidence type="ECO:0000313" key="5">
    <source>
        <dbReference type="Proteomes" id="UP000011550"/>
    </source>
</evidence>
<evidence type="ECO:0000256" key="1">
    <source>
        <dbReference type="ARBA" id="ARBA00006484"/>
    </source>
</evidence>
<dbReference type="AlphaFoldDB" id="M0IQ55"/>
<evidence type="ECO:0000256" key="2">
    <source>
        <dbReference type="ARBA" id="ARBA00023002"/>
    </source>
</evidence>
<protein>
    <submittedName>
        <fullName evidence="4">3-oxoacyl-ACP reductase</fullName>
    </submittedName>
</protein>
<dbReference type="Pfam" id="PF13561">
    <property type="entry name" value="adh_short_C2"/>
    <property type="match status" value="1"/>
</dbReference>